<protein>
    <submittedName>
        <fullName evidence="1">Uncharacterized protein</fullName>
    </submittedName>
</protein>
<dbReference type="AlphaFoldDB" id="A0A382UWJ4"/>
<gene>
    <name evidence="1" type="ORF">METZ01_LOCUS390915</name>
</gene>
<feature type="non-terminal residue" evidence="1">
    <location>
        <position position="1"/>
    </location>
</feature>
<reference evidence="1" key="1">
    <citation type="submission" date="2018-05" db="EMBL/GenBank/DDBJ databases">
        <authorList>
            <person name="Lanie J.A."/>
            <person name="Ng W.-L."/>
            <person name="Kazmierczak K.M."/>
            <person name="Andrzejewski T.M."/>
            <person name="Davidsen T.M."/>
            <person name="Wayne K.J."/>
            <person name="Tettelin H."/>
            <person name="Glass J.I."/>
            <person name="Rusch D."/>
            <person name="Podicherti R."/>
            <person name="Tsui H.-C.T."/>
            <person name="Winkler M.E."/>
        </authorList>
    </citation>
    <scope>NUCLEOTIDE SEQUENCE</scope>
</reference>
<name>A0A382UWJ4_9ZZZZ</name>
<accession>A0A382UWJ4</accession>
<dbReference type="EMBL" id="UINC01147001">
    <property type="protein sequence ID" value="SVD38061.1"/>
    <property type="molecule type" value="Genomic_DNA"/>
</dbReference>
<organism evidence="1">
    <name type="scientific">marine metagenome</name>
    <dbReference type="NCBI Taxonomy" id="408172"/>
    <lineage>
        <taxon>unclassified sequences</taxon>
        <taxon>metagenomes</taxon>
        <taxon>ecological metagenomes</taxon>
    </lineage>
</organism>
<sequence>YCPFQTHGLYNFCQHSIYSLLENLNPGLKQDMLLKAMG</sequence>
<evidence type="ECO:0000313" key="1">
    <source>
        <dbReference type="EMBL" id="SVD38061.1"/>
    </source>
</evidence>
<proteinExistence type="predicted"/>